<reference evidence="2" key="2">
    <citation type="submission" date="2015-07" db="EMBL/GenBank/DDBJ databases">
        <authorList>
            <person name="Noorani M."/>
        </authorList>
    </citation>
    <scope>NUCLEOTIDE SEQUENCE</scope>
    <source>
        <strain evidence="2">Yugu1</strain>
    </source>
</reference>
<gene>
    <name evidence="2" type="ORF">SETIT_2G138600v2</name>
</gene>
<evidence type="ECO:0000313" key="2">
    <source>
        <dbReference type="EMBL" id="RCV10813.1"/>
    </source>
</evidence>
<protein>
    <submittedName>
        <fullName evidence="2">Uncharacterized protein</fullName>
    </submittedName>
</protein>
<evidence type="ECO:0000256" key="1">
    <source>
        <dbReference type="SAM" id="MobiDB-lite"/>
    </source>
</evidence>
<dbReference type="EMBL" id="CM003529">
    <property type="protein sequence ID" value="RCV10813.1"/>
    <property type="molecule type" value="Genomic_DNA"/>
</dbReference>
<feature type="compositionally biased region" description="Basic and acidic residues" evidence="1">
    <location>
        <begin position="115"/>
        <end position="132"/>
    </location>
</feature>
<feature type="region of interest" description="Disordered" evidence="1">
    <location>
        <begin position="1"/>
        <end position="27"/>
    </location>
</feature>
<name>A0A368PYY4_SETIT</name>
<accession>A0A368PYY4</accession>
<proteinExistence type="predicted"/>
<organism evidence="2">
    <name type="scientific">Setaria italica</name>
    <name type="common">Foxtail millet</name>
    <name type="synonym">Panicum italicum</name>
    <dbReference type="NCBI Taxonomy" id="4555"/>
    <lineage>
        <taxon>Eukaryota</taxon>
        <taxon>Viridiplantae</taxon>
        <taxon>Streptophyta</taxon>
        <taxon>Embryophyta</taxon>
        <taxon>Tracheophyta</taxon>
        <taxon>Spermatophyta</taxon>
        <taxon>Magnoliopsida</taxon>
        <taxon>Liliopsida</taxon>
        <taxon>Poales</taxon>
        <taxon>Poaceae</taxon>
        <taxon>PACMAD clade</taxon>
        <taxon>Panicoideae</taxon>
        <taxon>Panicodae</taxon>
        <taxon>Paniceae</taxon>
        <taxon>Cenchrinae</taxon>
        <taxon>Setaria</taxon>
    </lineage>
</organism>
<reference evidence="2" key="1">
    <citation type="journal article" date="2012" name="Nat. Biotechnol.">
        <title>Reference genome sequence of the model plant Setaria.</title>
        <authorList>
            <person name="Bennetzen J.L."/>
            <person name="Schmutz J."/>
            <person name="Wang H."/>
            <person name="Percifield R."/>
            <person name="Hawkins J."/>
            <person name="Pontaroli A.C."/>
            <person name="Estep M."/>
            <person name="Feng L."/>
            <person name="Vaughn J.N."/>
            <person name="Grimwood J."/>
            <person name="Jenkins J."/>
            <person name="Barry K."/>
            <person name="Lindquist E."/>
            <person name="Hellsten U."/>
            <person name="Deshpande S."/>
            <person name="Wang X."/>
            <person name="Wu X."/>
            <person name="Mitros T."/>
            <person name="Triplett J."/>
            <person name="Yang X."/>
            <person name="Ye C.Y."/>
            <person name="Mauro-Herrera M."/>
            <person name="Wang L."/>
            <person name="Li P."/>
            <person name="Sharma M."/>
            <person name="Sharma R."/>
            <person name="Ronald P.C."/>
            <person name="Panaud O."/>
            <person name="Kellogg E.A."/>
            <person name="Brutnell T.P."/>
            <person name="Doust A.N."/>
            <person name="Tuskan G.A."/>
            <person name="Rokhsar D."/>
            <person name="Devos K.M."/>
        </authorList>
    </citation>
    <scope>NUCLEOTIDE SEQUENCE [LARGE SCALE GENOMIC DNA]</scope>
    <source>
        <strain evidence="2">Yugu1</strain>
    </source>
</reference>
<feature type="compositionally biased region" description="Basic residues" evidence="1">
    <location>
        <begin position="133"/>
        <end position="143"/>
    </location>
</feature>
<feature type="region of interest" description="Disordered" evidence="1">
    <location>
        <begin position="52"/>
        <end position="143"/>
    </location>
</feature>
<sequence length="143" mass="15168">MLNHPLPHNSTMVSCGRPDPAALTPHPAAAEVGAAPVLRLPSTLRAARPLHRRRAASALQRQPQARSCRSRLAAAHPGADGNKHPQPSHLVQAAADPRLSGGASAGSGAVGHGSEQPRPRRLPELPESEPPRNHKWQKKMTPL</sequence>
<dbReference type="AlphaFoldDB" id="A0A368PYY4"/>